<accession>A0A6A6BCP4</accession>
<dbReference type="PANTHER" id="PTHR23151:SF82">
    <property type="entry name" value="PYRUVATE DEHYDROGENASE COMPLEX PROTEIN X COMPONENT, MITOCHONDRIAL"/>
    <property type="match status" value="1"/>
</dbReference>
<proteinExistence type="inferred from homology"/>
<dbReference type="SUPFAM" id="SSF51230">
    <property type="entry name" value="Single hybrid motif"/>
    <property type="match status" value="1"/>
</dbReference>
<dbReference type="FunFam" id="2.40.50.100:FF:000010">
    <property type="entry name" value="Acetyltransferase component of pyruvate dehydrogenase complex"/>
    <property type="match status" value="1"/>
</dbReference>
<dbReference type="InterPro" id="IPR045257">
    <property type="entry name" value="E2/Pdx1"/>
</dbReference>
<feature type="region of interest" description="Disordered" evidence="4">
    <location>
        <begin position="119"/>
        <end position="173"/>
    </location>
</feature>
<dbReference type="Gene3D" id="4.10.320.10">
    <property type="entry name" value="E3-binding domain"/>
    <property type="match status" value="1"/>
</dbReference>
<dbReference type="InterPro" id="IPR011053">
    <property type="entry name" value="Single_hybrid_motif"/>
</dbReference>
<dbReference type="OrthoDB" id="202158at2759"/>
<name>A0A6A6BCP4_9PEZI</name>
<dbReference type="InterPro" id="IPR000089">
    <property type="entry name" value="Biotin_lipoyl"/>
</dbReference>
<dbReference type="PANTHER" id="PTHR23151">
    <property type="entry name" value="DIHYDROLIPOAMIDE ACETYL/SUCCINYL-TRANSFERASE-RELATED"/>
    <property type="match status" value="1"/>
</dbReference>
<dbReference type="SUPFAM" id="SSF47005">
    <property type="entry name" value="Peripheral subunit-binding domain of 2-oxo acid dehydrogenase complex"/>
    <property type="match status" value="1"/>
</dbReference>
<dbReference type="InterPro" id="IPR003016">
    <property type="entry name" value="2-oxoA_DH_lipoyl-BS"/>
</dbReference>
<keyword evidence="3" id="KW-0809">Transit peptide</keyword>
<dbReference type="CDD" id="cd06849">
    <property type="entry name" value="lipoyl_domain"/>
    <property type="match status" value="1"/>
</dbReference>
<evidence type="ECO:0000259" key="5">
    <source>
        <dbReference type="PROSITE" id="PS50968"/>
    </source>
</evidence>
<evidence type="ECO:0000256" key="1">
    <source>
        <dbReference type="ARBA" id="ARBA00007317"/>
    </source>
</evidence>
<evidence type="ECO:0000313" key="7">
    <source>
        <dbReference type="EMBL" id="KAF2141969.1"/>
    </source>
</evidence>
<keyword evidence="2" id="KW-0450">Lipoyl</keyword>
<evidence type="ECO:0000256" key="2">
    <source>
        <dbReference type="ARBA" id="ARBA00022823"/>
    </source>
</evidence>
<dbReference type="EMBL" id="ML995485">
    <property type="protein sequence ID" value="KAF2141969.1"/>
    <property type="molecule type" value="Genomic_DNA"/>
</dbReference>
<protein>
    <submittedName>
        <fullName evidence="7">Uncharacterized protein</fullName>
    </submittedName>
</protein>
<reference evidence="7" key="1">
    <citation type="journal article" date="2020" name="Stud. Mycol.">
        <title>101 Dothideomycetes genomes: a test case for predicting lifestyles and emergence of pathogens.</title>
        <authorList>
            <person name="Haridas S."/>
            <person name="Albert R."/>
            <person name="Binder M."/>
            <person name="Bloem J."/>
            <person name="Labutti K."/>
            <person name="Salamov A."/>
            <person name="Andreopoulos B."/>
            <person name="Baker S."/>
            <person name="Barry K."/>
            <person name="Bills G."/>
            <person name="Bluhm B."/>
            <person name="Cannon C."/>
            <person name="Castanera R."/>
            <person name="Culley D."/>
            <person name="Daum C."/>
            <person name="Ezra D."/>
            <person name="Gonzalez J."/>
            <person name="Henrissat B."/>
            <person name="Kuo A."/>
            <person name="Liang C."/>
            <person name="Lipzen A."/>
            <person name="Lutzoni F."/>
            <person name="Magnuson J."/>
            <person name="Mondo S."/>
            <person name="Nolan M."/>
            <person name="Ohm R."/>
            <person name="Pangilinan J."/>
            <person name="Park H.-J."/>
            <person name="Ramirez L."/>
            <person name="Alfaro M."/>
            <person name="Sun H."/>
            <person name="Tritt A."/>
            <person name="Yoshinaga Y."/>
            <person name="Zwiers L.-H."/>
            <person name="Turgeon B."/>
            <person name="Goodwin S."/>
            <person name="Spatafora J."/>
            <person name="Crous P."/>
            <person name="Grigoriev I."/>
        </authorList>
    </citation>
    <scope>NUCLEOTIDE SEQUENCE</scope>
    <source>
        <strain evidence="7">CBS 121167</strain>
    </source>
</reference>
<evidence type="ECO:0000256" key="4">
    <source>
        <dbReference type="SAM" id="MobiDB-lite"/>
    </source>
</evidence>
<comment type="similarity">
    <text evidence="1">Belongs to the 2-oxoacid dehydrogenase family.</text>
</comment>
<dbReference type="GO" id="GO:0004742">
    <property type="term" value="F:dihydrolipoyllysine-residue acetyltransferase activity"/>
    <property type="evidence" value="ECO:0007669"/>
    <property type="project" value="TreeGrafter"/>
</dbReference>
<keyword evidence="8" id="KW-1185">Reference proteome</keyword>
<dbReference type="Proteomes" id="UP000799438">
    <property type="component" value="Unassembled WGS sequence"/>
</dbReference>
<feature type="domain" description="Lipoyl-binding" evidence="5">
    <location>
        <begin position="37"/>
        <end position="113"/>
    </location>
</feature>
<dbReference type="Gene3D" id="2.40.50.100">
    <property type="match status" value="1"/>
</dbReference>
<dbReference type="GeneID" id="54303198"/>
<dbReference type="PROSITE" id="PS50968">
    <property type="entry name" value="BIOTINYL_LIPOYL"/>
    <property type="match status" value="1"/>
</dbReference>
<dbReference type="GO" id="GO:0045254">
    <property type="term" value="C:pyruvate dehydrogenase complex"/>
    <property type="evidence" value="ECO:0007669"/>
    <property type="project" value="InterPro"/>
</dbReference>
<dbReference type="RefSeq" id="XP_033397681.1">
    <property type="nucleotide sequence ID" value="XM_033545690.1"/>
</dbReference>
<evidence type="ECO:0000256" key="3">
    <source>
        <dbReference type="ARBA" id="ARBA00022946"/>
    </source>
</evidence>
<feature type="domain" description="Peripheral subunit-binding (PSBD)" evidence="6">
    <location>
        <begin position="178"/>
        <end position="218"/>
    </location>
</feature>
<evidence type="ECO:0000259" key="6">
    <source>
        <dbReference type="PROSITE" id="PS51826"/>
    </source>
</evidence>
<dbReference type="InterPro" id="IPR036625">
    <property type="entry name" value="E3-bd_dom_sf"/>
</dbReference>
<evidence type="ECO:0000313" key="8">
    <source>
        <dbReference type="Proteomes" id="UP000799438"/>
    </source>
</evidence>
<gene>
    <name evidence="7" type="ORF">K452DRAFT_351003</name>
</gene>
<feature type="compositionally biased region" description="Basic and acidic residues" evidence="4">
    <location>
        <begin position="130"/>
        <end position="145"/>
    </location>
</feature>
<dbReference type="PROSITE" id="PS51826">
    <property type="entry name" value="PSBD"/>
    <property type="match status" value="1"/>
</dbReference>
<feature type="compositionally biased region" description="Low complexity" evidence="4">
    <location>
        <begin position="146"/>
        <end position="166"/>
    </location>
</feature>
<dbReference type="AlphaFoldDB" id="A0A6A6BCP4"/>
<dbReference type="GO" id="GO:0006086">
    <property type="term" value="P:pyruvate decarboxylation to acetyl-CoA"/>
    <property type="evidence" value="ECO:0007669"/>
    <property type="project" value="InterPro"/>
</dbReference>
<dbReference type="PROSITE" id="PS00189">
    <property type="entry name" value="LIPOYL"/>
    <property type="match status" value="1"/>
</dbReference>
<dbReference type="InterPro" id="IPR004167">
    <property type="entry name" value="PSBD"/>
</dbReference>
<sequence length="431" mass="45424">MASLGAACRLSARVAGRQLRNNVASRGFRSSAAVSAAQNFQMPALSPTMTEGNIAKWAVKEGDSFSAGDVLLEIETDKAQMDVEAQDDGIMAKITQGDGTKAIKVGERIAVIAEPGDDLSTLEIPAEESAPQKKEQSPSEDKAVKSSEPAPSKSSGSSEAAKSSSGTVPGKAQKQTYPLYPSILYALRENGLSKEDADKIPATGPNGRLLKGDVLAYAGKLSEKSYASDLSKKLSKMSHLDLSNIKVVVPKKEAPKAADKAAAAPEAIPEPDTEIALPISFTAVLQCQKRLQETLRVTLPLSEFIARATELANEELPRSKNAKPTADELFNAVLGVQAPKTSRGSFIPQITALPATPASRPVKTQKPDIFDVLAGKSTNATAKKPLSGPAGVASPINVFSLSVKKGEEKRATVFLERVKSVLEAEPGQLVL</sequence>
<dbReference type="Pfam" id="PF00364">
    <property type="entry name" value="Biotin_lipoyl"/>
    <property type="match status" value="1"/>
</dbReference>
<organism evidence="7 8">
    <name type="scientific">Aplosporella prunicola CBS 121167</name>
    <dbReference type="NCBI Taxonomy" id="1176127"/>
    <lineage>
        <taxon>Eukaryota</taxon>
        <taxon>Fungi</taxon>
        <taxon>Dikarya</taxon>
        <taxon>Ascomycota</taxon>
        <taxon>Pezizomycotina</taxon>
        <taxon>Dothideomycetes</taxon>
        <taxon>Dothideomycetes incertae sedis</taxon>
        <taxon>Botryosphaeriales</taxon>
        <taxon>Aplosporellaceae</taxon>
        <taxon>Aplosporella</taxon>
    </lineage>
</organism>